<dbReference type="FunFam" id="3.40.50.2300:FF:000004">
    <property type="entry name" value="Glutamate receptor, ionotropic, AMPA 2"/>
    <property type="match status" value="1"/>
</dbReference>
<keyword evidence="13" id="KW-1185">Reference proteome</keyword>
<dbReference type="Proteomes" id="UP001374579">
    <property type="component" value="Unassembled WGS sequence"/>
</dbReference>
<dbReference type="SMART" id="SM00918">
    <property type="entry name" value="Lig_chan-Glu_bd"/>
    <property type="match status" value="1"/>
</dbReference>
<name>A0AAN9FZ58_9CAEN</name>
<dbReference type="SUPFAM" id="SSF53850">
    <property type="entry name" value="Periplasmic binding protein-like II"/>
    <property type="match status" value="1"/>
</dbReference>
<organism evidence="12 13">
    <name type="scientific">Littorina saxatilis</name>
    <dbReference type="NCBI Taxonomy" id="31220"/>
    <lineage>
        <taxon>Eukaryota</taxon>
        <taxon>Metazoa</taxon>
        <taxon>Spiralia</taxon>
        <taxon>Lophotrochozoa</taxon>
        <taxon>Mollusca</taxon>
        <taxon>Gastropoda</taxon>
        <taxon>Caenogastropoda</taxon>
        <taxon>Littorinimorpha</taxon>
        <taxon>Littorinoidea</taxon>
        <taxon>Littorinidae</taxon>
        <taxon>Littorina</taxon>
    </lineage>
</organism>
<evidence type="ECO:0000313" key="12">
    <source>
        <dbReference type="EMBL" id="KAK7089252.1"/>
    </source>
</evidence>
<feature type="domain" description="Ionotropic glutamate receptor L-glutamate and glycine-binding" evidence="11">
    <location>
        <begin position="342"/>
        <end position="400"/>
    </location>
</feature>
<dbReference type="GO" id="GO:0016020">
    <property type="term" value="C:membrane"/>
    <property type="evidence" value="ECO:0007669"/>
    <property type="project" value="UniProtKB-SubCell"/>
</dbReference>
<evidence type="ECO:0000256" key="5">
    <source>
        <dbReference type="ARBA" id="ARBA00023065"/>
    </source>
</evidence>
<keyword evidence="9" id="KW-1071">Ligand-gated ion channel</keyword>
<keyword evidence="4" id="KW-1133">Transmembrane helix</keyword>
<dbReference type="CDD" id="cd06382">
    <property type="entry name" value="PBP1_iGluR_Kainate"/>
    <property type="match status" value="1"/>
</dbReference>
<evidence type="ECO:0000256" key="3">
    <source>
        <dbReference type="ARBA" id="ARBA00022692"/>
    </source>
</evidence>
<evidence type="ECO:0000256" key="9">
    <source>
        <dbReference type="ARBA" id="ARBA00023286"/>
    </source>
</evidence>
<dbReference type="InterPro" id="IPR019594">
    <property type="entry name" value="Glu/Gly-bd"/>
</dbReference>
<dbReference type="SUPFAM" id="SSF53822">
    <property type="entry name" value="Periplasmic binding protein-like I"/>
    <property type="match status" value="1"/>
</dbReference>
<evidence type="ECO:0000256" key="1">
    <source>
        <dbReference type="ARBA" id="ARBA00004141"/>
    </source>
</evidence>
<keyword evidence="6" id="KW-0472">Membrane</keyword>
<evidence type="ECO:0000259" key="11">
    <source>
        <dbReference type="SMART" id="SM00918"/>
    </source>
</evidence>
<evidence type="ECO:0000256" key="7">
    <source>
        <dbReference type="ARBA" id="ARBA00023170"/>
    </source>
</evidence>
<sequence>MANQGIAAMFGPISRQTAAHVQSMCNAFEIPHLQWQWDARDTRDYYSISLYPHYLTLSQAYRDVIRYWGWERFTVLYEDNDGLTRVQEVLKASGKEPSQITVRKLTMVNNDYVNLLKDLKDRGEYRFIIDCKVDKVRKLLYAALKVRMISELFHYFFTTLDLGLVDLDDFRHGGPNITAYRLIDPENPTVVSIRTEWLILSQRGVNSPLMEYSEIETETALAYDAFFLFARALHEYSQAQDVNTIPLSCDKIHTWRHGNSLLNYMKSMDFEGLSGRIRYENGRRFDFNLDLLHLTQNGLKKYGTWERKHGLNITETHKEAIQDAEKALSNSTLRIAVVVEAPYVVTNPASPSGFSGFCIDLLDQIAKSKGFNYTLYSVNTYGKFNPVNSTWNGVMSELINRVGLELLVS</sequence>
<evidence type="ECO:0000313" key="13">
    <source>
        <dbReference type="Proteomes" id="UP001374579"/>
    </source>
</evidence>
<evidence type="ECO:0000256" key="6">
    <source>
        <dbReference type="ARBA" id="ARBA00023136"/>
    </source>
</evidence>
<keyword evidence="5" id="KW-0406">Ion transport</keyword>
<proteinExistence type="predicted"/>
<keyword evidence="2" id="KW-0813">Transport</keyword>
<evidence type="ECO:0000256" key="8">
    <source>
        <dbReference type="ARBA" id="ARBA00023180"/>
    </source>
</evidence>
<reference evidence="12 13" key="1">
    <citation type="submission" date="2024-02" db="EMBL/GenBank/DDBJ databases">
        <title>Chromosome-scale genome assembly of the rough periwinkle Littorina saxatilis.</title>
        <authorList>
            <person name="De Jode A."/>
            <person name="Faria R."/>
            <person name="Formenti G."/>
            <person name="Sims Y."/>
            <person name="Smith T.P."/>
            <person name="Tracey A."/>
            <person name="Wood J.M.D."/>
            <person name="Zagrodzka Z.B."/>
            <person name="Johannesson K."/>
            <person name="Butlin R.K."/>
            <person name="Leder E.H."/>
        </authorList>
    </citation>
    <scope>NUCLEOTIDE SEQUENCE [LARGE SCALE GENOMIC DNA]</scope>
    <source>
        <strain evidence="12">Snail1</strain>
        <tissue evidence="12">Muscle</tissue>
    </source>
</reference>
<protein>
    <recommendedName>
        <fullName evidence="11">Ionotropic glutamate receptor L-glutamate and glycine-binding domain-containing protein</fullName>
    </recommendedName>
</protein>
<keyword evidence="3" id="KW-0812">Transmembrane</keyword>
<dbReference type="InterPro" id="IPR001828">
    <property type="entry name" value="ANF_lig-bd_rcpt"/>
</dbReference>
<keyword evidence="10" id="KW-0407">Ion channel</keyword>
<dbReference type="GO" id="GO:0015276">
    <property type="term" value="F:ligand-gated monoatomic ion channel activity"/>
    <property type="evidence" value="ECO:0007669"/>
    <property type="project" value="InterPro"/>
</dbReference>
<dbReference type="AlphaFoldDB" id="A0AAN9FZ58"/>
<accession>A0AAN9FZ58</accession>
<gene>
    <name evidence="12" type="ORF">V1264_024255</name>
</gene>
<keyword evidence="8" id="KW-0325">Glycoprotein</keyword>
<dbReference type="PANTHER" id="PTHR18966">
    <property type="entry name" value="IONOTROPIC GLUTAMATE RECEPTOR"/>
    <property type="match status" value="1"/>
</dbReference>
<dbReference type="Pfam" id="PF10613">
    <property type="entry name" value="Lig_chan-Glu_bd"/>
    <property type="match status" value="1"/>
</dbReference>
<comment type="caution">
    <text evidence="12">The sequence shown here is derived from an EMBL/GenBank/DDBJ whole genome shotgun (WGS) entry which is preliminary data.</text>
</comment>
<evidence type="ECO:0000256" key="10">
    <source>
        <dbReference type="ARBA" id="ARBA00023303"/>
    </source>
</evidence>
<comment type="subcellular location">
    <subcellularLocation>
        <location evidence="1">Membrane</location>
        <topology evidence="1">Multi-pass membrane protein</topology>
    </subcellularLocation>
</comment>
<dbReference type="InterPro" id="IPR028082">
    <property type="entry name" value="Peripla_BP_I"/>
</dbReference>
<dbReference type="Gene3D" id="3.40.190.10">
    <property type="entry name" value="Periplasmic binding protein-like II"/>
    <property type="match status" value="1"/>
</dbReference>
<dbReference type="Pfam" id="PF01094">
    <property type="entry name" value="ANF_receptor"/>
    <property type="match status" value="1"/>
</dbReference>
<evidence type="ECO:0000256" key="4">
    <source>
        <dbReference type="ARBA" id="ARBA00022989"/>
    </source>
</evidence>
<dbReference type="EMBL" id="JBAMIC010002430">
    <property type="protein sequence ID" value="KAK7089252.1"/>
    <property type="molecule type" value="Genomic_DNA"/>
</dbReference>
<dbReference type="Gene3D" id="3.40.50.2300">
    <property type="match status" value="2"/>
</dbReference>
<evidence type="ECO:0000256" key="2">
    <source>
        <dbReference type="ARBA" id="ARBA00022448"/>
    </source>
</evidence>
<keyword evidence="7" id="KW-0675">Receptor</keyword>
<dbReference type="InterPro" id="IPR015683">
    <property type="entry name" value="Ionotropic_Glu_rcpt"/>
</dbReference>